<evidence type="ECO:0000313" key="1">
    <source>
        <dbReference type="EMBL" id="SMC46320.1"/>
    </source>
</evidence>
<dbReference type="RefSeq" id="WP_084236939.1">
    <property type="nucleotide sequence ID" value="NZ_FWXT01000001.1"/>
</dbReference>
<proteinExistence type="predicted"/>
<evidence type="ECO:0000313" key="2">
    <source>
        <dbReference type="Proteomes" id="UP000192756"/>
    </source>
</evidence>
<dbReference type="STRING" id="151894.SAMN04488524_0614"/>
<organism evidence="1 2">
    <name type="scientific">Pedobacter africanus</name>
    <dbReference type="NCBI Taxonomy" id="151894"/>
    <lineage>
        <taxon>Bacteria</taxon>
        <taxon>Pseudomonadati</taxon>
        <taxon>Bacteroidota</taxon>
        <taxon>Sphingobacteriia</taxon>
        <taxon>Sphingobacteriales</taxon>
        <taxon>Sphingobacteriaceae</taxon>
        <taxon>Pedobacter</taxon>
    </lineage>
</organism>
<keyword evidence="2" id="KW-1185">Reference proteome</keyword>
<evidence type="ECO:0008006" key="3">
    <source>
        <dbReference type="Google" id="ProtNLM"/>
    </source>
</evidence>
<dbReference type="AlphaFoldDB" id="A0A1W1ZD08"/>
<protein>
    <recommendedName>
        <fullName evidence="3">DUF4296 domain-containing protein</fullName>
    </recommendedName>
</protein>
<dbReference type="EMBL" id="FWXT01000001">
    <property type="protein sequence ID" value="SMC46320.1"/>
    <property type="molecule type" value="Genomic_DNA"/>
</dbReference>
<dbReference type="PROSITE" id="PS51257">
    <property type="entry name" value="PROKAR_LIPOPROTEIN"/>
    <property type="match status" value="1"/>
</dbReference>
<sequence>MKTLVIILFYCFLLASCKPKPTPLLTYEIKIFQKELDVIGTEMIDNVKSDTIMAINDTSAYDKAVLAFIALKETEAMLKNSVSKSDYFSLTDSLGTDVKSRLSVNVIDSLNNKWLSLRPELKKYLTK</sequence>
<gene>
    <name evidence="1" type="ORF">SAMN04488524_0614</name>
</gene>
<dbReference type="OrthoDB" id="9893690at2"/>
<accession>A0A1W1ZD08</accession>
<dbReference type="Proteomes" id="UP000192756">
    <property type="component" value="Unassembled WGS sequence"/>
</dbReference>
<reference evidence="2" key="1">
    <citation type="submission" date="2017-04" db="EMBL/GenBank/DDBJ databases">
        <authorList>
            <person name="Varghese N."/>
            <person name="Submissions S."/>
        </authorList>
    </citation>
    <scope>NUCLEOTIDE SEQUENCE [LARGE SCALE GENOMIC DNA]</scope>
    <source>
        <strain evidence="2">DSM 12126</strain>
    </source>
</reference>
<name>A0A1W1ZD08_9SPHI</name>